<organism evidence="1 2">
    <name type="scientific">Oikopleura dioica</name>
    <name type="common">Tunicate</name>
    <dbReference type="NCBI Taxonomy" id="34765"/>
    <lineage>
        <taxon>Eukaryota</taxon>
        <taxon>Metazoa</taxon>
        <taxon>Chordata</taxon>
        <taxon>Tunicata</taxon>
        <taxon>Appendicularia</taxon>
        <taxon>Copelata</taxon>
        <taxon>Oikopleuridae</taxon>
        <taxon>Oikopleura</taxon>
    </lineage>
</organism>
<dbReference type="Proteomes" id="UP001158576">
    <property type="component" value="Chromosome PAR"/>
</dbReference>
<reference evidence="1 2" key="1">
    <citation type="submission" date="2021-04" db="EMBL/GenBank/DDBJ databases">
        <authorList>
            <person name="Bliznina A."/>
        </authorList>
    </citation>
    <scope>NUCLEOTIDE SEQUENCE [LARGE SCALE GENOMIC DNA]</scope>
</reference>
<evidence type="ECO:0000313" key="2">
    <source>
        <dbReference type="Proteomes" id="UP001158576"/>
    </source>
</evidence>
<name>A0ABN7RY08_OIKDI</name>
<proteinExistence type="predicted"/>
<keyword evidence="2" id="KW-1185">Reference proteome</keyword>
<protein>
    <submittedName>
        <fullName evidence="1">Oidioi.mRNA.OKI2018_I69.PAR.g11839.t1.cds</fullName>
    </submittedName>
</protein>
<accession>A0ABN7RY08</accession>
<gene>
    <name evidence="1" type="ORF">OKIOD_LOCUS3397</name>
</gene>
<dbReference type="EMBL" id="OU015568">
    <property type="protein sequence ID" value="CAG5088430.1"/>
    <property type="molecule type" value="Genomic_DNA"/>
</dbReference>
<evidence type="ECO:0000313" key="1">
    <source>
        <dbReference type="EMBL" id="CAG5088430.1"/>
    </source>
</evidence>
<sequence length="114" mass="13007">MRIAVGVADADKSELMDFAQDAEHLLHYDDFGQLMEAGQEIVDLIQAGCKADTSTRSQALSSSRQLEDFESDPFVDPFVSSDPFEMNLDFDPFGPDNFLDWEYYSKFQDNRHRA</sequence>